<dbReference type="GO" id="GO:0043235">
    <property type="term" value="C:receptor complex"/>
    <property type="evidence" value="ECO:0007669"/>
    <property type="project" value="TreeGrafter"/>
</dbReference>
<dbReference type="PROSITE" id="PS50011">
    <property type="entry name" value="PROTEIN_KINASE_DOM"/>
    <property type="match status" value="1"/>
</dbReference>
<keyword evidence="4" id="KW-0418">Kinase</keyword>
<dbReference type="AlphaFoldDB" id="A0A0L0FGL1"/>
<reference evidence="4 5" key="1">
    <citation type="submission" date="2011-02" db="EMBL/GenBank/DDBJ databases">
        <title>The Genome Sequence of Sphaeroforma arctica JP610.</title>
        <authorList>
            <consortium name="The Broad Institute Genome Sequencing Platform"/>
            <person name="Russ C."/>
            <person name="Cuomo C."/>
            <person name="Young S.K."/>
            <person name="Zeng Q."/>
            <person name="Gargeya S."/>
            <person name="Alvarado L."/>
            <person name="Berlin A."/>
            <person name="Chapman S.B."/>
            <person name="Chen Z."/>
            <person name="Freedman E."/>
            <person name="Gellesch M."/>
            <person name="Goldberg J."/>
            <person name="Griggs A."/>
            <person name="Gujja S."/>
            <person name="Heilman E."/>
            <person name="Heiman D."/>
            <person name="Howarth C."/>
            <person name="Mehta T."/>
            <person name="Neiman D."/>
            <person name="Pearson M."/>
            <person name="Roberts A."/>
            <person name="Saif S."/>
            <person name="Shea T."/>
            <person name="Shenoy N."/>
            <person name="Sisk P."/>
            <person name="Stolte C."/>
            <person name="Sykes S."/>
            <person name="White J."/>
            <person name="Yandava C."/>
            <person name="Burger G."/>
            <person name="Gray M.W."/>
            <person name="Holland P.W.H."/>
            <person name="King N."/>
            <person name="Lang F.B.F."/>
            <person name="Roger A.J."/>
            <person name="Ruiz-Trillo I."/>
            <person name="Haas B."/>
            <person name="Nusbaum C."/>
            <person name="Birren B."/>
        </authorList>
    </citation>
    <scope>NUCLEOTIDE SEQUENCE [LARGE SCALE GENOMIC DNA]</scope>
    <source>
        <strain evidence="4 5">JP610</strain>
    </source>
</reference>
<keyword evidence="2" id="KW-0812">Transmembrane</keyword>
<dbReference type="SMART" id="SM00219">
    <property type="entry name" value="TyrKc"/>
    <property type="match status" value="1"/>
</dbReference>
<dbReference type="EMBL" id="KQ243357">
    <property type="protein sequence ID" value="KNC75917.1"/>
    <property type="molecule type" value="Genomic_DNA"/>
</dbReference>
<dbReference type="Proteomes" id="UP000054560">
    <property type="component" value="Unassembled WGS sequence"/>
</dbReference>
<dbReference type="GO" id="GO:0004714">
    <property type="term" value="F:transmembrane receptor protein tyrosine kinase activity"/>
    <property type="evidence" value="ECO:0007669"/>
    <property type="project" value="TreeGrafter"/>
</dbReference>
<dbReference type="eggNOG" id="KOG0194">
    <property type="taxonomic scope" value="Eukaryota"/>
</dbReference>
<accession>A0A0L0FGL1</accession>
<dbReference type="GO" id="GO:0005886">
    <property type="term" value="C:plasma membrane"/>
    <property type="evidence" value="ECO:0007669"/>
    <property type="project" value="TreeGrafter"/>
</dbReference>
<dbReference type="SUPFAM" id="SSF56112">
    <property type="entry name" value="Protein kinase-like (PK-like)"/>
    <property type="match status" value="1"/>
</dbReference>
<feature type="transmembrane region" description="Helical" evidence="2">
    <location>
        <begin position="103"/>
        <end position="128"/>
    </location>
</feature>
<keyword evidence="2" id="KW-0472">Membrane</keyword>
<dbReference type="PANTHER" id="PTHR24416:SF611">
    <property type="entry name" value="TYROSINE-PROTEIN KINASE TRANSMEMBRANE RECEPTOR ROR"/>
    <property type="match status" value="1"/>
</dbReference>
<gene>
    <name evidence="4" type="ORF">SARC_11567</name>
</gene>
<dbReference type="InterPro" id="IPR000719">
    <property type="entry name" value="Prot_kinase_dom"/>
</dbReference>
<dbReference type="OrthoDB" id="4062651at2759"/>
<evidence type="ECO:0000313" key="4">
    <source>
        <dbReference type="EMBL" id="KNC75917.1"/>
    </source>
</evidence>
<dbReference type="InterPro" id="IPR050122">
    <property type="entry name" value="RTK"/>
</dbReference>
<dbReference type="InterPro" id="IPR020635">
    <property type="entry name" value="Tyr_kinase_cat_dom"/>
</dbReference>
<dbReference type="InterPro" id="IPR001245">
    <property type="entry name" value="Ser-Thr/Tyr_kinase_cat_dom"/>
</dbReference>
<sequence length="557" mass="61764">NASAAQSELEENVQDIFSREYQMSDTSVDLISVKPGSVIVEFVTSMQEERLAEILGNEMVIAELISELGVLSFSMGGNETVVDVEVLPTPSPNNTPSTPKVPLGVVIAIVAGVSLFLLLVLVIVLVVLKNYWKKHHEPDTAKIIEKLKKQHMWTEAHDTNASETLRAFKQSQENKGWLPRTAFTLLERIGGGAYGDAQTSISLAEKLWFSWQICKGLRYIAQTGTVHRDVAARNVLLGEATEYTHGHPTIKISDMGLARLVEDGGNYTKTSQGGLLPYRWMAPESIEYCAYSEKSDVWSFAMTVWEIFNDGKTPYAFLNDFKQVREALNRGLRESRTESMPVELYLMLTRCWDAAPDNRPDFSELEVLLGNMFMDHQTISDRGRFAMSLENESLSHDMLTRSESQTSSMFATSKDDILKTKAEAIAQYTEFSNSSANGFQNSREPVYIHLAGQRSIDTLQGSIVNGPRPRASNPTNPTRHSQVVTPLALQHAPSFGSSLSMPNDYAELPTPVMRATFFADSIPDVSADSDATANKPTEAPPVRSKTIYDNVTNTEES</sequence>
<proteinExistence type="predicted"/>
<evidence type="ECO:0000313" key="5">
    <source>
        <dbReference type="Proteomes" id="UP000054560"/>
    </source>
</evidence>
<dbReference type="RefSeq" id="XP_014149819.1">
    <property type="nucleotide sequence ID" value="XM_014294344.1"/>
</dbReference>
<name>A0A0L0FGL1_9EUKA</name>
<feature type="non-terminal residue" evidence="4">
    <location>
        <position position="557"/>
    </location>
</feature>
<feature type="domain" description="Protein kinase" evidence="3">
    <location>
        <begin position="62"/>
        <end position="374"/>
    </location>
</feature>
<evidence type="ECO:0000256" key="2">
    <source>
        <dbReference type="SAM" id="Phobius"/>
    </source>
</evidence>
<dbReference type="Gene3D" id="1.10.510.10">
    <property type="entry name" value="Transferase(Phosphotransferase) domain 1"/>
    <property type="match status" value="1"/>
</dbReference>
<protein>
    <submittedName>
        <fullName evidence="4">TK protein kinase</fullName>
    </submittedName>
</protein>
<dbReference type="GO" id="GO:0005524">
    <property type="term" value="F:ATP binding"/>
    <property type="evidence" value="ECO:0007669"/>
    <property type="project" value="InterPro"/>
</dbReference>
<dbReference type="Pfam" id="PF07714">
    <property type="entry name" value="PK_Tyr_Ser-Thr"/>
    <property type="match status" value="1"/>
</dbReference>
<feature type="region of interest" description="Disordered" evidence="1">
    <location>
        <begin position="525"/>
        <end position="557"/>
    </location>
</feature>
<keyword evidence="4" id="KW-0808">Transferase</keyword>
<organism evidence="4 5">
    <name type="scientific">Sphaeroforma arctica JP610</name>
    <dbReference type="NCBI Taxonomy" id="667725"/>
    <lineage>
        <taxon>Eukaryota</taxon>
        <taxon>Ichthyosporea</taxon>
        <taxon>Ichthyophonida</taxon>
        <taxon>Sphaeroforma</taxon>
    </lineage>
</organism>
<evidence type="ECO:0000259" key="3">
    <source>
        <dbReference type="PROSITE" id="PS50011"/>
    </source>
</evidence>
<dbReference type="PANTHER" id="PTHR24416">
    <property type="entry name" value="TYROSINE-PROTEIN KINASE RECEPTOR"/>
    <property type="match status" value="1"/>
</dbReference>
<dbReference type="PRINTS" id="PR00109">
    <property type="entry name" value="TYRKINASE"/>
</dbReference>
<feature type="non-terminal residue" evidence="4">
    <location>
        <position position="1"/>
    </location>
</feature>
<dbReference type="STRING" id="667725.A0A0L0FGL1"/>
<evidence type="ECO:0000256" key="1">
    <source>
        <dbReference type="SAM" id="MobiDB-lite"/>
    </source>
</evidence>
<dbReference type="InterPro" id="IPR011009">
    <property type="entry name" value="Kinase-like_dom_sf"/>
</dbReference>
<keyword evidence="2" id="KW-1133">Transmembrane helix</keyword>
<keyword evidence="5" id="KW-1185">Reference proteome</keyword>
<dbReference type="GeneID" id="25912071"/>
<feature type="compositionally biased region" description="Polar residues" evidence="1">
    <location>
        <begin position="547"/>
        <end position="557"/>
    </location>
</feature>
<dbReference type="GO" id="GO:0007169">
    <property type="term" value="P:cell surface receptor protein tyrosine kinase signaling pathway"/>
    <property type="evidence" value="ECO:0007669"/>
    <property type="project" value="TreeGrafter"/>
</dbReference>